<dbReference type="EMBL" id="CM042059">
    <property type="protein sequence ID" value="KAI3680601.1"/>
    <property type="molecule type" value="Genomic_DNA"/>
</dbReference>
<organism evidence="1 2">
    <name type="scientific">Arctium lappa</name>
    <name type="common">Greater burdock</name>
    <name type="synonym">Lappa major</name>
    <dbReference type="NCBI Taxonomy" id="4217"/>
    <lineage>
        <taxon>Eukaryota</taxon>
        <taxon>Viridiplantae</taxon>
        <taxon>Streptophyta</taxon>
        <taxon>Embryophyta</taxon>
        <taxon>Tracheophyta</taxon>
        <taxon>Spermatophyta</taxon>
        <taxon>Magnoliopsida</taxon>
        <taxon>eudicotyledons</taxon>
        <taxon>Gunneridae</taxon>
        <taxon>Pentapetalae</taxon>
        <taxon>asterids</taxon>
        <taxon>campanulids</taxon>
        <taxon>Asterales</taxon>
        <taxon>Asteraceae</taxon>
        <taxon>Carduoideae</taxon>
        <taxon>Cardueae</taxon>
        <taxon>Arctiinae</taxon>
        <taxon>Arctium</taxon>
    </lineage>
</organism>
<sequence length="233" mass="26898">MNHELWTDSSMEFSNLFELQMPPVVVEETNTSFERVICRNRKQHYHDEDDDDDDDNNHEGKFKSKNLKAERRRREKLKSRMLELRSLVPKITNLNKETIITDAIDYIKELQSSVTNLQNEIVEMEAEMAHKQPFEIVQVPPEEKMKNWGIESDVEVTRIDESKSWMKIVFEKKAGGFTKLIEAMTVLGIELVDTSVTTTKGALLVTSCIKGTQGKMLDPEQVQEVLVEIIKAI</sequence>
<gene>
    <name evidence="1" type="ORF">L6452_35374</name>
</gene>
<proteinExistence type="predicted"/>
<keyword evidence="2" id="KW-1185">Reference proteome</keyword>
<dbReference type="Proteomes" id="UP001055879">
    <property type="component" value="Linkage Group LG13"/>
</dbReference>
<reference evidence="2" key="1">
    <citation type="journal article" date="2022" name="Mol. Ecol. Resour.">
        <title>The genomes of chicory, endive, great burdock and yacon provide insights into Asteraceae palaeo-polyploidization history and plant inulin production.</title>
        <authorList>
            <person name="Fan W."/>
            <person name="Wang S."/>
            <person name="Wang H."/>
            <person name="Wang A."/>
            <person name="Jiang F."/>
            <person name="Liu H."/>
            <person name="Zhao H."/>
            <person name="Xu D."/>
            <person name="Zhang Y."/>
        </authorList>
    </citation>
    <scope>NUCLEOTIDE SEQUENCE [LARGE SCALE GENOMIC DNA]</scope>
    <source>
        <strain evidence="2">cv. Niubang</strain>
    </source>
</reference>
<protein>
    <submittedName>
        <fullName evidence="1">Uncharacterized protein</fullName>
    </submittedName>
</protein>
<comment type="caution">
    <text evidence="1">The sequence shown here is derived from an EMBL/GenBank/DDBJ whole genome shotgun (WGS) entry which is preliminary data.</text>
</comment>
<evidence type="ECO:0000313" key="1">
    <source>
        <dbReference type="EMBL" id="KAI3680601.1"/>
    </source>
</evidence>
<accession>A0ACB8Y6Z2</accession>
<reference evidence="1 2" key="2">
    <citation type="journal article" date="2022" name="Mol. Ecol. Resour.">
        <title>The genomes of chicory, endive, great burdock and yacon provide insights into Asteraceae paleo-polyploidization history and plant inulin production.</title>
        <authorList>
            <person name="Fan W."/>
            <person name="Wang S."/>
            <person name="Wang H."/>
            <person name="Wang A."/>
            <person name="Jiang F."/>
            <person name="Liu H."/>
            <person name="Zhao H."/>
            <person name="Xu D."/>
            <person name="Zhang Y."/>
        </authorList>
    </citation>
    <scope>NUCLEOTIDE SEQUENCE [LARGE SCALE GENOMIC DNA]</scope>
    <source>
        <strain evidence="2">cv. Niubang</strain>
    </source>
</reference>
<evidence type="ECO:0000313" key="2">
    <source>
        <dbReference type="Proteomes" id="UP001055879"/>
    </source>
</evidence>
<name>A0ACB8Y6Z2_ARCLA</name>